<evidence type="ECO:0000256" key="1">
    <source>
        <dbReference type="SAM" id="MobiDB-lite"/>
    </source>
</evidence>
<evidence type="ECO:0000313" key="2">
    <source>
        <dbReference type="EMBL" id="JAD57301.1"/>
    </source>
</evidence>
<accession>A0A0A9B1P7</accession>
<dbReference type="AlphaFoldDB" id="A0A0A9B1P7"/>
<name>A0A0A9B1P7_ARUDO</name>
<reference evidence="2" key="1">
    <citation type="submission" date="2014-09" db="EMBL/GenBank/DDBJ databases">
        <authorList>
            <person name="Magalhaes I.L.F."/>
            <person name="Oliveira U."/>
            <person name="Santos F.R."/>
            <person name="Vidigal T.H.D.A."/>
            <person name="Brescovit A.D."/>
            <person name="Santos A.J."/>
        </authorList>
    </citation>
    <scope>NUCLEOTIDE SEQUENCE</scope>
    <source>
        <tissue evidence="2">Shoot tissue taken approximately 20 cm above the soil surface</tissue>
    </source>
</reference>
<reference evidence="2" key="2">
    <citation type="journal article" date="2015" name="Data Brief">
        <title>Shoot transcriptome of the giant reed, Arundo donax.</title>
        <authorList>
            <person name="Barrero R.A."/>
            <person name="Guerrero F.D."/>
            <person name="Moolhuijzen P."/>
            <person name="Goolsby J.A."/>
            <person name="Tidwell J."/>
            <person name="Bellgard S.E."/>
            <person name="Bellgard M.I."/>
        </authorList>
    </citation>
    <scope>NUCLEOTIDE SEQUENCE</scope>
    <source>
        <tissue evidence="2">Shoot tissue taken approximately 20 cm above the soil surface</tissue>
    </source>
</reference>
<organism evidence="2">
    <name type="scientific">Arundo donax</name>
    <name type="common">Giant reed</name>
    <name type="synonym">Donax arundinaceus</name>
    <dbReference type="NCBI Taxonomy" id="35708"/>
    <lineage>
        <taxon>Eukaryota</taxon>
        <taxon>Viridiplantae</taxon>
        <taxon>Streptophyta</taxon>
        <taxon>Embryophyta</taxon>
        <taxon>Tracheophyta</taxon>
        <taxon>Spermatophyta</taxon>
        <taxon>Magnoliopsida</taxon>
        <taxon>Liliopsida</taxon>
        <taxon>Poales</taxon>
        <taxon>Poaceae</taxon>
        <taxon>PACMAD clade</taxon>
        <taxon>Arundinoideae</taxon>
        <taxon>Arundineae</taxon>
        <taxon>Arundo</taxon>
    </lineage>
</organism>
<sequence>MCPTKKKTNVLKYRPPTQVLH</sequence>
<proteinExistence type="predicted"/>
<protein>
    <submittedName>
        <fullName evidence="2">Uncharacterized protein</fullName>
    </submittedName>
</protein>
<feature type="region of interest" description="Disordered" evidence="1">
    <location>
        <begin position="1"/>
        <end position="21"/>
    </location>
</feature>
<dbReference type="EMBL" id="GBRH01240594">
    <property type="protein sequence ID" value="JAD57301.1"/>
    <property type="molecule type" value="Transcribed_RNA"/>
</dbReference>